<dbReference type="PROSITE" id="PS51464">
    <property type="entry name" value="SIS"/>
    <property type="match status" value="1"/>
</dbReference>
<organism evidence="2 3">
    <name type="scientific">Pontibacillus salipaludis</name>
    <dbReference type="NCBI Taxonomy" id="1697394"/>
    <lineage>
        <taxon>Bacteria</taxon>
        <taxon>Bacillati</taxon>
        <taxon>Bacillota</taxon>
        <taxon>Bacilli</taxon>
        <taxon>Bacillales</taxon>
        <taxon>Bacillaceae</taxon>
        <taxon>Pontibacillus</taxon>
    </lineage>
</organism>
<evidence type="ECO:0000313" key="3">
    <source>
        <dbReference type="Proteomes" id="UP000642571"/>
    </source>
</evidence>
<gene>
    <name evidence="2" type="ORF">GCM10011389_18400</name>
</gene>
<dbReference type="PANTHER" id="PTHR30390:SF7">
    <property type="entry name" value="PHOSPHOHEPTOSE ISOMERASE"/>
    <property type="match status" value="1"/>
</dbReference>
<protein>
    <recommendedName>
        <fullName evidence="1">SIS domain-containing protein</fullName>
    </recommendedName>
</protein>
<dbReference type="SUPFAM" id="SSF53697">
    <property type="entry name" value="SIS domain"/>
    <property type="match status" value="1"/>
</dbReference>
<dbReference type="RefSeq" id="WP_188653005.1">
    <property type="nucleotide sequence ID" value="NZ_BMIN01000006.1"/>
</dbReference>
<dbReference type="InterPro" id="IPR035472">
    <property type="entry name" value="RpiR-like_SIS"/>
</dbReference>
<dbReference type="Proteomes" id="UP000642571">
    <property type="component" value="Unassembled WGS sequence"/>
</dbReference>
<dbReference type="InterPro" id="IPR001347">
    <property type="entry name" value="SIS_dom"/>
</dbReference>
<dbReference type="InterPro" id="IPR046348">
    <property type="entry name" value="SIS_dom_sf"/>
</dbReference>
<sequence>MSTTYLTQLIEHLTELQEKRSDHLHTISKAVAHRLELGGIIQLFGSGHSSLLAQEPYYRAGGLVPVKPVLVDALMLHNGGLQASEKERDPSFGETFVGDLDIQKEDVVIVISTSGRNPVPVDVALEAKRRGALTIGLQSLAYQGTQPSRHPSGKRLEHVVDDVIDTAVPIGDAILEAEDIDQPFGPSSTVVGAALIHDVFTRVILEMKRRGNPPPIFKSGNVEGASDHNDQLIAAYRDRIDY</sequence>
<evidence type="ECO:0000259" key="1">
    <source>
        <dbReference type="PROSITE" id="PS51464"/>
    </source>
</evidence>
<keyword evidence="3" id="KW-1185">Reference proteome</keyword>
<name>A0ABQ1Q275_9BACI</name>
<proteinExistence type="predicted"/>
<evidence type="ECO:0000313" key="2">
    <source>
        <dbReference type="EMBL" id="GGD11189.1"/>
    </source>
</evidence>
<dbReference type="PANTHER" id="PTHR30390">
    <property type="entry name" value="SEDOHEPTULOSE 7-PHOSPHATE ISOMERASE / DNAA INITIATOR-ASSOCIATING FACTOR FOR REPLICATION INITIATION"/>
    <property type="match status" value="1"/>
</dbReference>
<reference evidence="3" key="1">
    <citation type="journal article" date="2019" name="Int. J. Syst. Evol. Microbiol.">
        <title>The Global Catalogue of Microorganisms (GCM) 10K type strain sequencing project: providing services to taxonomists for standard genome sequencing and annotation.</title>
        <authorList>
            <consortium name="The Broad Institute Genomics Platform"/>
            <consortium name="The Broad Institute Genome Sequencing Center for Infectious Disease"/>
            <person name="Wu L."/>
            <person name="Ma J."/>
        </authorList>
    </citation>
    <scope>NUCLEOTIDE SEQUENCE [LARGE SCALE GENOMIC DNA]</scope>
    <source>
        <strain evidence="3">CGMCC 1.15353</strain>
    </source>
</reference>
<feature type="domain" description="SIS" evidence="1">
    <location>
        <begin position="31"/>
        <end position="212"/>
    </location>
</feature>
<dbReference type="NCBIfam" id="NF002805">
    <property type="entry name" value="PRK02947.1"/>
    <property type="match status" value="1"/>
</dbReference>
<dbReference type="CDD" id="cd05013">
    <property type="entry name" value="SIS_RpiR"/>
    <property type="match status" value="1"/>
</dbReference>
<comment type="caution">
    <text evidence="2">The sequence shown here is derived from an EMBL/GenBank/DDBJ whole genome shotgun (WGS) entry which is preliminary data.</text>
</comment>
<dbReference type="Gene3D" id="3.40.50.10490">
    <property type="entry name" value="Glucose-6-phosphate isomerase like protein, domain 1"/>
    <property type="match status" value="1"/>
</dbReference>
<dbReference type="InterPro" id="IPR050099">
    <property type="entry name" value="SIS_GmhA/DiaA_subfam"/>
</dbReference>
<dbReference type="Pfam" id="PF13580">
    <property type="entry name" value="SIS_2"/>
    <property type="match status" value="1"/>
</dbReference>
<accession>A0ABQ1Q275</accession>
<dbReference type="EMBL" id="BMIN01000006">
    <property type="protein sequence ID" value="GGD11189.1"/>
    <property type="molecule type" value="Genomic_DNA"/>
</dbReference>